<dbReference type="EMBL" id="PQWO01000008">
    <property type="protein sequence ID" value="PZD72906.1"/>
    <property type="molecule type" value="Genomic_DNA"/>
</dbReference>
<gene>
    <name evidence="1" type="ORF">C1752_03283</name>
</gene>
<proteinExistence type="predicted"/>
<keyword evidence="2" id="KW-1185">Reference proteome</keyword>
<dbReference type="Proteomes" id="UP000248857">
    <property type="component" value="Unassembled WGS sequence"/>
</dbReference>
<evidence type="ECO:0000313" key="2">
    <source>
        <dbReference type="Proteomes" id="UP000248857"/>
    </source>
</evidence>
<comment type="caution">
    <text evidence="1">The sequence shown here is derived from an EMBL/GenBank/DDBJ whole genome shotgun (WGS) entry which is preliminary data.</text>
</comment>
<reference evidence="1 2" key="1">
    <citation type="journal article" date="2018" name="Sci. Rep.">
        <title>A novel species of the marine cyanobacterium Acaryochloris with a unique pigment content and lifestyle.</title>
        <authorList>
            <person name="Partensky F."/>
            <person name="Six C."/>
            <person name="Ratin M."/>
            <person name="Garczarek L."/>
            <person name="Vaulot D."/>
            <person name="Probert I."/>
            <person name="Calteau A."/>
            <person name="Gourvil P."/>
            <person name="Marie D."/>
            <person name="Grebert T."/>
            <person name="Bouchier C."/>
            <person name="Le Panse S."/>
            <person name="Gachenot M."/>
            <person name="Rodriguez F."/>
            <person name="Garrido J.L."/>
        </authorList>
    </citation>
    <scope>NUCLEOTIDE SEQUENCE [LARGE SCALE GENOMIC DNA]</scope>
    <source>
        <strain evidence="1 2">RCC1774</strain>
    </source>
</reference>
<sequence length="48" mass="5696">MKHPHLALNHFFEPSDQSVEWFPQQNSSAIAKEIHKIFGQIFVFFHKT</sequence>
<name>A0A2W1JHT8_9CYAN</name>
<dbReference type="AlphaFoldDB" id="A0A2W1JHT8"/>
<accession>A0A2W1JHT8</accession>
<evidence type="ECO:0000313" key="1">
    <source>
        <dbReference type="EMBL" id="PZD72906.1"/>
    </source>
</evidence>
<organism evidence="1 2">
    <name type="scientific">Acaryochloris thomasi RCC1774</name>
    <dbReference type="NCBI Taxonomy" id="1764569"/>
    <lineage>
        <taxon>Bacteria</taxon>
        <taxon>Bacillati</taxon>
        <taxon>Cyanobacteriota</taxon>
        <taxon>Cyanophyceae</taxon>
        <taxon>Acaryochloridales</taxon>
        <taxon>Acaryochloridaceae</taxon>
        <taxon>Acaryochloris</taxon>
        <taxon>Acaryochloris thomasi</taxon>
    </lineage>
</organism>
<protein>
    <submittedName>
        <fullName evidence="1">Uncharacterized protein</fullName>
    </submittedName>
</protein>